<evidence type="ECO:0000313" key="2">
    <source>
        <dbReference type="EMBL" id="KAK9914430.1"/>
    </source>
</evidence>
<evidence type="ECO:0000313" key="3">
    <source>
        <dbReference type="Proteomes" id="UP001457282"/>
    </source>
</evidence>
<evidence type="ECO:0000256" key="1">
    <source>
        <dbReference type="SAM" id="MobiDB-lite"/>
    </source>
</evidence>
<gene>
    <name evidence="2" type="ORF">M0R45_038211</name>
</gene>
<feature type="region of interest" description="Disordered" evidence="1">
    <location>
        <begin position="1"/>
        <end position="23"/>
    </location>
</feature>
<dbReference type="SUPFAM" id="SSF51735">
    <property type="entry name" value="NAD(P)-binding Rossmann-fold domains"/>
    <property type="match status" value="1"/>
</dbReference>
<sequence>MASPSFEEPQQSRESQQPPPHQSELHVFRITAKATDAYGGSGSGRRGNRGVEAGGVGFGGSSLGLLRRVQWRTTTREGDLTKVEEVCSSAAVQIGRYIVTMMSTGVILTIGFQLSGGDSQLNALVCGSRRGLGKALSREFLLSGDRVVVASWSLESVQATVSELEENLKEGIANAGSLSRKNRAHAKVVGRV</sequence>
<dbReference type="InterPro" id="IPR036291">
    <property type="entry name" value="NAD(P)-bd_dom_sf"/>
</dbReference>
<protein>
    <submittedName>
        <fullName evidence="2">Uncharacterized protein</fullName>
    </submittedName>
</protein>
<proteinExistence type="predicted"/>
<comment type="caution">
    <text evidence="2">The sequence shown here is derived from an EMBL/GenBank/DDBJ whole genome shotgun (WGS) entry which is preliminary data.</text>
</comment>
<dbReference type="GO" id="GO:0010304">
    <property type="term" value="P:PSII associated light-harvesting complex II catabolic process"/>
    <property type="evidence" value="ECO:0007669"/>
    <property type="project" value="TreeGrafter"/>
</dbReference>
<dbReference type="GO" id="GO:0015996">
    <property type="term" value="P:chlorophyll catabolic process"/>
    <property type="evidence" value="ECO:0007669"/>
    <property type="project" value="TreeGrafter"/>
</dbReference>
<keyword evidence="3" id="KW-1185">Reference proteome</keyword>
<accession>A0AAW1W2N1</accession>
<dbReference type="Gene3D" id="3.40.50.720">
    <property type="entry name" value="NAD(P)-binding Rossmann-like Domain"/>
    <property type="match status" value="1"/>
</dbReference>
<dbReference type="EMBL" id="JBEDUW010000007">
    <property type="protein sequence ID" value="KAK9914430.1"/>
    <property type="molecule type" value="Genomic_DNA"/>
</dbReference>
<dbReference type="InterPro" id="IPR052625">
    <property type="entry name" value="Chl_b_Red"/>
</dbReference>
<dbReference type="PANTHER" id="PTHR24314:SF21">
    <property type="entry name" value="CHLOROPHYLL(IDE) B REDUCTASE NYC1, CHLOROPLASTIC-RELATED"/>
    <property type="match status" value="1"/>
</dbReference>
<reference evidence="2 3" key="1">
    <citation type="journal article" date="2023" name="G3 (Bethesda)">
        <title>A chromosome-length genome assembly and annotation of blackberry (Rubus argutus, cv. 'Hillquist').</title>
        <authorList>
            <person name="Bruna T."/>
            <person name="Aryal R."/>
            <person name="Dudchenko O."/>
            <person name="Sargent D.J."/>
            <person name="Mead D."/>
            <person name="Buti M."/>
            <person name="Cavallini A."/>
            <person name="Hytonen T."/>
            <person name="Andres J."/>
            <person name="Pham M."/>
            <person name="Weisz D."/>
            <person name="Mascagni F."/>
            <person name="Usai G."/>
            <person name="Natali L."/>
            <person name="Bassil N."/>
            <person name="Fernandez G.E."/>
            <person name="Lomsadze A."/>
            <person name="Armour M."/>
            <person name="Olukolu B."/>
            <person name="Poorten T."/>
            <person name="Britton C."/>
            <person name="Davik J."/>
            <person name="Ashrafi H."/>
            <person name="Aiden E.L."/>
            <person name="Borodovsky M."/>
            <person name="Worthington M."/>
        </authorList>
    </citation>
    <scope>NUCLEOTIDE SEQUENCE [LARGE SCALE GENOMIC DNA]</scope>
    <source>
        <strain evidence="2">PI 553951</strain>
    </source>
</reference>
<dbReference type="AlphaFoldDB" id="A0AAW1W2N1"/>
<dbReference type="GO" id="GO:0034256">
    <property type="term" value="F:chlorophyll(ide) b reductase activity"/>
    <property type="evidence" value="ECO:0007669"/>
    <property type="project" value="TreeGrafter"/>
</dbReference>
<name>A0AAW1W2N1_RUBAR</name>
<organism evidence="2 3">
    <name type="scientific">Rubus argutus</name>
    <name type="common">Southern blackberry</name>
    <dbReference type="NCBI Taxonomy" id="59490"/>
    <lineage>
        <taxon>Eukaryota</taxon>
        <taxon>Viridiplantae</taxon>
        <taxon>Streptophyta</taxon>
        <taxon>Embryophyta</taxon>
        <taxon>Tracheophyta</taxon>
        <taxon>Spermatophyta</taxon>
        <taxon>Magnoliopsida</taxon>
        <taxon>eudicotyledons</taxon>
        <taxon>Gunneridae</taxon>
        <taxon>Pentapetalae</taxon>
        <taxon>rosids</taxon>
        <taxon>fabids</taxon>
        <taxon>Rosales</taxon>
        <taxon>Rosaceae</taxon>
        <taxon>Rosoideae</taxon>
        <taxon>Rosoideae incertae sedis</taxon>
        <taxon>Rubus</taxon>
    </lineage>
</organism>
<dbReference type="Proteomes" id="UP001457282">
    <property type="component" value="Unassembled WGS sequence"/>
</dbReference>
<feature type="compositionally biased region" description="Low complexity" evidence="1">
    <location>
        <begin position="1"/>
        <end position="16"/>
    </location>
</feature>
<dbReference type="PANTHER" id="PTHR24314">
    <property type="entry name" value="NON-SPECIFIC LIPID TRANSFER PROTEIN-RELATED"/>
    <property type="match status" value="1"/>
</dbReference>